<organism evidence="3 4">
    <name type="scientific">Stutzerimonas nosocomialis</name>
    <dbReference type="NCBI Taxonomy" id="1056496"/>
    <lineage>
        <taxon>Bacteria</taxon>
        <taxon>Pseudomonadati</taxon>
        <taxon>Pseudomonadota</taxon>
        <taxon>Gammaproteobacteria</taxon>
        <taxon>Pseudomonadales</taxon>
        <taxon>Pseudomonadaceae</taxon>
        <taxon>Stutzerimonas</taxon>
    </lineage>
</organism>
<dbReference type="Proteomes" id="UP000306753">
    <property type="component" value="Unassembled WGS sequence"/>
</dbReference>
<evidence type="ECO:0000256" key="1">
    <source>
        <dbReference type="ARBA" id="ARBA00007100"/>
    </source>
</evidence>
<proteinExistence type="inferred from homology"/>
<dbReference type="EMBL" id="QLAG01000040">
    <property type="protein sequence ID" value="TLX61582.1"/>
    <property type="molecule type" value="Genomic_DNA"/>
</dbReference>
<evidence type="ECO:0000313" key="4">
    <source>
        <dbReference type="Proteomes" id="UP000306753"/>
    </source>
</evidence>
<sequence>MDPRHACLKCLEQNPPDLFGAALWVAVEHESTLDIDATRHLLSQLCLQLDAALPVLPPRELAQPLLRQLCGLGFHQDDERPLRPDAARVDRVLRRRRGQPLSIAIIALELARRLGIPLTAVNFPGHVLLKVPGGDHLLDPCTGRRLYPRDCQALLDRYFKGRLTLQAHHLHPSDARYLVQRLSRNLRQLHQQVSEPLAALRDAERVIELGSPTLNDHLARADLYQRLDCPHGERFDLERALLLSEDPMQHIVLTQRLRSLQRTLALH</sequence>
<reference evidence="3 4" key="1">
    <citation type="journal article" date="2017" name="Eur. J. Clin. Microbiol. Infect. Dis.">
        <title>Uncommonly isolated clinical Pseudomonas: identification and phylogenetic assignation.</title>
        <authorList>
            <person name="Mulet M."/>
            <person name="Gomila M."/>
            <person name="Ramirez A."/>
            <person name="Cardew S."/>
            <person name="Moore E.R."/>
            <person name="Lalucat J."/>
            <person name="Garcia-Valdes E."/>
        </authorList>
    </citation>
    <scope>NUCLEOTIDE SEQUENCE [LARGE SCALE GENOMIC DNA]</scope>
    <source>
        <strain evidence="3 4">SD129</strain>
    </source>
</reference>
<keyword evidence="4" id="KW-1185">Reference proteome</keyword>
<dbReference type="PANTHER" id="PTHR31350:SF21">
    <property type="entry name" value="F-BOX ONLY PROTEIN 21"/>
    <property type="match status" value="1"/>
</dbReference>
<dbReference type="InterPro" id="IPR032698">
    <property type="entry name" value="SirB1_N"/>
</dbReference>
<dbReference type="AlphaFoldDB" id="A0A5R9Q9U1"/>
<comment type="similarity">
    <text evidence="1">Belongs to the UPF0162 family.</text>
</comment>
<evidence type="ECO:0000313" key="3">
    <source>
        <dbReference type="EMBL" id="TLX61582.1"/>
    </source>
</evidence>
<dbReference type="PANTHER" id="PTHR31350">
    <property type="entry name" value="SI:DKEY-261L7.2"/>
    <property type="match status" value="1"/>
</dbReference>
<comment type="caution">
    <text evidence="3">The sequence shown here is derived from an EMBL/GenBank/DDBJ whole genome shotgun (WGS) entry which is preliminary data.</text>
</comment>
<accession>A0A5R9Q9U1</accession>
<dbReference type="Pfam" id="PF13369">
    <property type="entry name" value="Transglut_core2"/>
    <property type="match status" value="1"/>
</dbReference>
<dbReference type="RefSeq" id="WP_138412793.1">
    <property type="nucleotide sequence ID" value="NZ_QLAG01000040.1"/>
</dbReference>
<feature type="domain" description="Protein SirB1 N-terminal" evidence="2">
    <location>
        <begin position="39"/>
        <end position="183"/>
    </location>
</feature>
<protein>
    <recommendedName>
        <fullName evidence="2">Protein SirB1 N-terminal domain-containing protein</fullName>
    </recommendedName>
</protein>
<name>A0A5R9Q9U1_9GAMM</name>
<evidence type="ECO:0000259" key="2">
    <source>
        <dbReference type="Pfam" id="PF13369"/>
    </source>
</evidence>
<gene>
    <name evidence="3" type="ORF">DN820_20570</name>
</gene>